<comment type="caution">
    <text evidence="2">The sequence shown here is derived from an EMBL/GenBank/DDBJ whole genome shotgun (WGS) entry which is preliminary data.</text>
</comment>
<organism evidence="2 3">
    <name type="scientific">Clostridium chromiireducens</name>
    <dbReference type="NCBI Taxonomy" id="225345"/>
    <lineage>
        <taxon>Bacteria</taxon>
        <taxon>Bacillati</taxon>
        <taxon>Bacillota</taxon>
        <taxon>Clostridia</taxon>
        <taxon>Eubacteriales</taxon>
        <taxon>Clostridiaceae</taxon>
        <taxon>Clostridium</taxon>
    </lineage>
</organism>
<dbReference type="RefSeq" id="WP_079437687.1">
    <property type="nucleotide sequence ID" value="NZ_MZGT01000001.1"/>
</dbReference>
<dbReference type="InterPro" id="IPR051532">
    <property type="entry name" value="Ester_Hydrolysis_Enzymes"/>
</dbReference>
<protein>
    <submittedName>
        <fullName evidence="2">GDSL-like lipase/acylhydrolase</fullName>
    </submittedName>
</protein>
<dbReference type="Proteomes" id="UP000191056">
    <property type="component" value="Unassembled WGS sequence"/>
</dbReference>
<dbReference type="Pfam" id="PF13472">
    <property type="entry name" value="Lipase_GDSL_2"/>
    <property type="match status" value="1"/>
</dbReference>
<sequence length="232" mass="26429">MRKIIDPGLFSKQVAADTKRGEFNFKNAVIVENDVKVDFVFIGDSITDFWEINAYLGGSNKMVINRGIGGDTTEFVLKRFDADVVQLKPKHCILMIGINDAWDLEDDPWTQKKGIDIEDVISRAYCNIYEMIKKAKENNINLILCSILPTNMEFTNKNKERNSYVLGVNKKLKAVSNKEELIYVNYYSAFVENGQTYVKDGLTAEGLHPNTKGYNIMIEVLRNTLLENDIIL</sequence>
<dbReference type="AlphaFoldDB" id="A0A1V4J3B7"/>
<proteinExistence type="predicted"/>
<evidence type="ECO:0000313" key="3">
    <source>
        <dbReference type="Proteomes" id="UP000191056"/>
    </source>
</evidence>
<keyword evidence="2" id="KW-0378">Hydrolase</keyword>
<keyword evidence="3" id="KW-1185">Reference proteome</keyword>
<evidence type="ECO:0000313" key="2">
    <source>
        <dbReference type="EMBL" id="OPJ66217.1"/>
    </source>
</evidence>
<feature type="domain" description="SGNH hydrolase-type esterase" evidence="1">
    <location>
        <begin position="41"/>
        <end position="215"/>
    </location>
</feature>
<dbReference type="STRING" id="225345.CLCHR_00900"/>
<dbReference type="EMBL" id="MZGT01000001">
    <property type="protein sequence ID" value="OPJ66217.1"/>
    <property type="molecule type" value="Genomic_DNA"/>
</dbReference>
<dbReference type="OrthoDB" id="2513075at2"/>
<dbReference type="PANTHER" id="PTHR30383">
    <property type="entry name" value="THIOESTERASE 1/PROTEASE 1/LYSOPHOSPHOLIPASE L1"/>
    <property type="match status" value="1"/>
</dbReference>
<dbReference type="PANTHER" id="PTHR30383:SF5">
    <property type="entry name" value="SGNH HYDROLASE-TYPE ESTERASE DOMAIN-CONTAINING PROTEIN"/>
    <property type="match status" value="1"/>
</dbReference>
<evidence type="ECO:0000259" key="1">
    <source>
        <dbReference type="Pfam" id="PF13472"/>
    </source>
</evidence>
<dbReference type="InterPro" id="IPR013830">
    <property type="entry name" value="SGNH_hydro"/>
</dbReference>
<dbReference type="InterPro" id="IPR036514">
    <property type="entry name" value="SGNH_hydro_sf"/>
</dbReference>
<accession>A0A1V4J3B7</accession>
<reference evidence="2 3" key="1">
    <citation type="submission" date="2017-03" db="EMBL/GenBank/DDBJ databases">
        <title>Genome sequence of Clostridium chromiireducens DSM 23318.</title>
        <authorList>
            <person name="Poehlein A."/>
            <person name="Daniel R."/>
        </authorList>
    </citation>
    <scope>NUCLEOTIDE SEQUENCE [LARGE SCALE GENOMIC DNA]</scope>
    <source>
        <strain evidence="2 3">DSM 23318</strain>
    </source>
</reference>
<gene>
    <name evidence="2" type="ORF">CLCHR_00900</name>
</gene>
<dbReference type="Gene3D" id="3.40.50.1110">
    <property type="entry name" value="SGNH hydrolase"/>
    <property type="match status" value="1"/>
</dbReference>
<dbReference type="GO" id="GO:0004622">
    <property type="term" value="F:phosphatidylcholine lysophospholipase activity"/>
    <property type="evidence" value="ECO:0007669"/>
    <property type="project" value="TreeGrafter"/>
</dbReference>
<dbReference type="SUPFAM" id="SSF52266">
    <property type="entry name" value="SGNH hydrolase"/>
    <property type="match status" value="1"/>
</dbReference>
<name>A0A1V4J3B7_9CLOT</name>